<name>A0A1M7TUG3_9BRAD</name>
<dbReference type="Proteomes" id="UP000184096">
    <property type="component" value="Chromosome I"/>
</dbReference>
<sequence length="65" mass="7227">MHFSWKGLLLAPLPVPLIGSVVMAPLLNGEGPVVLPFFILLIPACMISYGTTVFLFRRRCFCCRC</sequence>
<keyword evidence="1" id="KW-0812">Transmembrane</keyword>
<keyword evidence="1" id="KW-0472">Membrane</keyword>
<keyword evidence="1" id="KW-1133">Transmembrane helix</keyword>
<protein>
    <submittedName>
        <fullName evidence="2">Uncharacterized protein</fullName>
    </submittedName>
</protein>
<dbReference type="OrthoDB" id="9836118at2"/>
<keyword evidence="3" id="KW-1185">Reference proteome</keyword>
<dbReference type="RefSeq" id="WP_072818329.1">
    <property type="nucleotide sequence ID" value="NZ_LT670849.1"/>
</dbReference>
<gene>
    <name evidence="2" type="ORF">SAMN05444170_2718</name>
</gene>
<accession>A0A1M7TUG3</accession>
<proteinExistence type="predicted"/>
<reference evidence="3" key="1">
    <citation type="submission" date="2016-11" db="EMBL/GenBank/DDBJ databases">
        <authorList>
            <person name="Varghese N."/>
            <person name="Submissions S."/>
        </authorList>
    </citation>
    <scope>NUCLEOTIDE SEQUENCE [LARGE SCALE GENOMIC DNA]</scope>
    <source>
        <strain evidence="3">GAS401</strain>
    </source>
</reference>
<feature type="transmembrane region" description="Helical" evidence="1">
    <location>
        <begin position="33"/>
        <end position="56"/>
    </location>
</feature>
<dbReference type="EMBL" id="LT670849">
    <property type="protein sequence ID" value="SHN74382.1"/>
    <property type="molecule type" value="Genomic_DNA"/>
</dbReference>
<evidence type="ECO:0000313" key="3">
    <source>
        <dbReference type="Proteomes" id="UP000184096"/>
    </source>
</evidence>
<dbReference type="AlphaFoldDB" id="A0A1M7TUG3"/>
<evidence type="ECO:0000256" key="1">
    <source>
        <dbReference type="SAM" id="Phobius"/>
    </source>
</evidence>
<organism evidence="2 3">
    <name type="scientific">Bradyrhizobium erythrophlei</name>
    <dbReference type="NCBI Taxonomy" id="1437360"/>
    <lineage>
        <taxon>Bacteria</taxon>
        <taxon>Pseudomonadati</taxon>
        <taxon>Pseudomonadota</taxon>
        <taxon>Alphaproteobacteria</taxon>
        <taxon>Hyphomicrobiales</taxon>
        <taxon>Nitrobacteraceae</taxon>
        <taxon>Bradyrhizobium</taxon>
    </lineage>
</organism>
<evidence type="ECO:0000313" key="2">
    <source>
        <dbReference type="EMBL" id="SHN74382.1"/>
    </source>
</evidence>